<feature type="compositionally biased region" description="Basic and acidic residues" evidence="1">
    <location>
        <begin position="39"/>
        <end position="48"/>
    </location>
</feature>
<dbReference type="SUPFAM" id="SSF57938">
    <property type="entry name" value="DnaJ/Hsp40 cysteine-rich domain"/>
    <property type="match status" value="1"/>
</dbReference>
<dbReference type="EMBL" id="FOIM01000013">
    <property type="protein sequence ID" value="SET74119.1"/>
    <property type="molecule type" value="Genomic_DNA"/>
</dbReference>
<evidence type="ECO:0000256" key="1">
    <source>
        <dbReference type="SAM" id="MobiDB-lite"/>
    </source>
</evidence>
<gene>
    <name evidence="2" type="ORF">SAMN05216313_1131</name>
</gene>
<evidence type="ECO:0000313" key="2">
    <source>
        <dbReference type="EMBL" id="SET74119.1"/>
    </source>
</evidence>
<dbReference type="InterPro" id="IPR036410">
    <property type="entry name" value="HSP_DnaJ_Cys-rich_dom_sf"/>
</dbReference>
<sequence length="194" mass="21160">MKNWKVILLAALVLMWIVDAKPWRDDSDKERTVATAGESRSKTEERQEQEQEATYVCPRCNGSKECRVCDGKGTYYNSITGETKDCAVCKRNPGACQTCDGAGVISESTYLEVMGNESKRAAKREAEPTAPPYEEVVFCTACSSTGICKICGGSGYYRSQYDMSSVYPCSACTNGTPEEVGKCHICGGDGILYN</sequence>
<proteinExistence type="predicted"/>
<name>A0A1I0GSM3_9FIRM</name>
<accession>A0A1I0GSM3</accession>
<dbReference type="AlphaFoldDB" id="A0A1I0GSM3"/>
<dbReference type="Proteomes" id="UP000198508">
    <property type="component" value="Unassembled WGS sequence"/>
</dbReference>
<evidence type="ECO:0000313" key="3">
    <source>
        <dbReference type="Proteomes" id="UP000198508"/>
    </source>
</evidence>
<organism evidence="2 3">
    <name type="scientific">Enterocloster lavalensis</name>
    <dbReference type="NCBI Taxonomy" id="460384"/>
    <lineage>
        <taxon>Bacteria</taxon>
        <taxon>Bacillati</taxon>
        <taxon>Bacillota</taxon>
        <taxon>Clostridia</taxon>
        <taxon>Lachnospirales</taxon>
        <taxon>Lachnospiraceae</taxon>
        <taxon>Enterocloster</taxon>
    </lineage>
</organism>
<protein>
    <submittedName>
        <fullName evidence="2">Uncharacterized protein</fullName>
    </submittedName>
</protein>
<keyword evidence="3" id="KW-1185">Reference proteome</keyword>
<dbReference type="GeneID" id="93281651"/>
<dbReference type="RefSeq" id="WP_139201160.1">
    <property type="nucleotide sequence ID" value="NZ_CAKXUV010000005.1"/>
</dbReference>
<reference evidence="3" key="1">
    <citation type="submission" date="2016-10" db="EMBL/GenBank/DDBJ databases">
        <authorList>
            <person name="Varghese N."/>
            <person name="Submissions S."/>
        </authorList>
    </citation>
    <scope>NUCLEOTIDE SEQUENCE [LARGE SCALE GENOMIC DNA]</scope>
    <source>
        <strain evidence="3">NLAE-zl-G277</strain>
    </source>
</reference>
<feature type="region of interest" description="Disordered" evidence="1">
    <location>
        <begin position="27"/>
        <end position="48"/>
    </location>
</feature>